<dbReference type="SUPFAM" id="SSF53383">
    <property type="entry name" value="PLP-dependent transferases"/>
    <property type="match status" value="1"/>
</dbReference>
<dbReference type="FunCoup" id="T1EEN0">
    <property type="interactions" value="135"/>
</dbReference>
<dbReference type="CDD" id="cd00610">
    <property type="entry name" value="OAT_like"/>
    <property type="match status" value="1"/>
</dbReference>
<dbReference type="STRING" id="6412.T1EEN0"/>
<dbReference type="RefSeq" id="XP_009010067.1">
    <property type="nucleotide sequence ID" value="XM_009011819.1"/>
</dbReference>
<organism evidence="5 6">
    <name type="scientific">Helobdella robusta</name>
    <name type="common">Californian leech</name>
    <dbReference type="NCBI Taxonomy" id="6412"/>
    <lineage>
        <taxon>Eukaryota</taxon>
        <taxon>Metazoa</taxon>
        <taxon>Spiralia</taxon>
        <taxon>Lophotrochozoa</taxon>
        <taxon>Annelida</taxon>
        <taxon>Clitellata</taxon>
        <taxon>Hirudinea</taxon>
        <taxon>Rhynchobdellida</taxon>
        <taxon>Glossiphoniidae</taxon>
        <taxon>Helobdella</taxon>
    </lineage>
</organism>
<reference evidence="5" key="3">
    <citation type="submission" date="2015-06" db="UniProtKB">
        <authorList>
            <consortium name="EnsemblMetazoa"/>
        </authorList>
    </citation>
    <scope>IDENTIFICATION</scope>
</reference>
<dbReference type="HOGENOM" id="CLU_016922_8_0_1"/>
<dbReference type="InterPro" id="IPR015424">
    <property type="entry name" value="PyrdxlP-dep_Trfase"/>
</dbReference>
<dbReference type="GO" id="GO:0008483">
    <property type="term" value="F:transaminase activity"/>
    <property type="evidence" value="ECO:0007669"/>
    <property type="project" value="InterPro"/>
</dbReference>
<evidence type="ECO:0000313" key="6">
    <source>
        <dbReference type="Proteomes" id="UP000015101"/>
    </source>
</evidence>
<dbReference type="GO" id="GO:0030170">
    <property type="term" value="F:pyridoxal phosphate binding"/>
    <property type="evidence" value="ECO:0007669"/>
    <property type="project" value="InterPro"/>
</dbReference>
<dbReference type="PANTHER" id="PTHR45688:SF13">
    <property type="entry name" value="ALANINE--GLYOXYLATE AMINOTRANSFERASE 2-LIKE"/>
    <property type="match status" value="1"/>
</dbReference>
<dbReference type="EnsemblMetazoa" id="HelroT108850">
    <property type="protein sequence ID" value="HelroP108850"/>
    <property type="gene ID" value="HelroG108850"/>
</dbReference>
<evidence type="ECO:0000313" key="4">
    <source>
        <dbReference type="EMBL" id="ESO11579.1"/>
    </source>
</evidence>
<dbReference type="Proteomes" id="UP000015101">
    <property type="component" value="Unassembled WGS sequence"/>
</dbReference>
<dbReference type="Gene3D" id="3.40.640.10">
    <property type="entry name" value="Type I PLP-dependent aspartate aminotransferase-like (Major domain)"/>
    <property type="match status" value="1"/>
</dbReference>
<dbReference type="OMA" id="THICISA"/>
<evidence type="ECO:0000256" key="3">
    <source>
        <dbReference type="RuleBase" id="RU003560"/>
    </source>
</evidence>
<dbReference type="Gene3D" id="3.90.1150.10">
    <property type="entry name" value="Aspartate Aminotransferase, domain 1"/>
    <property type="match status" value="1"/>
</dbReference>
<sequence>MASKITEAALSKAETISLRNKHIGSSCQLFFRSNPLKIVKGRGQYLFDEKGDQYLDCINNVAHVGHSHAAVVEAGSKQMAELNTNNRFLHDNIVRLAQKLVSTLPSKLSVCFFVNSGSEANDLALRLARAHTRNKDAIVLDHAYHGHVISAMDLSPYKFNHKGVKKSWVHVVPTPDVYRGKYTDQSHPDYDLGKLYADEVRQVLERLPSEGRRVAAFFAESLQSCGGQILPPKNYLKYVYQYVRDAGGVCVADEVQTGFGRVGSHWWAFQLQGEDVIPDIVTMGKPMGNGHPVSAVVTTEEIARSFHRNAPEYCNT</sequence>
<dbReference type="InterPro" id="IPR015421">
    <property type="entry name" value="PyrdxlP-dep_Trfase_major"/>
</dbReference>
<gene>
    <name evidence="5" type="primary">20195032</name>
    <name evidence="4" type="ORF">HELRODRAFT_108850</name>
</gene>
<evidence type="ECO:0000256" key="1">
    <source>
        <dbReference type="ARBA" id="ARBA00008954"/>
    </source>
</evidence>
<reference evidence="6" key="1">
    <citation type="submission" date="2012-12" db="EMBL/GenBank/DDBJ databases">
        <authorList>
            <person name="Hellsten U."/>
            <person name="Grimwood J."/>
            <person name="Chapman J.A."/>
            <person name="Shapiro H."/>
            <person name="Aerts A."/>
            <person name="Otillar R.P."/>
            <person name="Terry A.Y."/>
            <person name="Boore J.L."/>
            <person name="Simakov O."/>
            <person name="Marletaz F."/>
            <person name="Cho S.-J."/>
            <person name="Edsinger-Gonzales E."/>
            <person name="Havlak P."/>
            <person name="Kuo D.-H."/>
            <person name="Larsson T."/>
            <person name="Lv J."/>
            <person name="Arendt D."/>
            <person name="Savage R."/>
            <person name="Osoegawa K."/>
            <person name="de Jong P."/>
            <person name="Lindberg D.R."/>
            <person name="Seaver E.C."/>
            <person name="Weisblat D.A."/>
            <person name="Putnam N.H."/>
            <person name="Grigoriev I.V."/>
            <person name="Rokhsar D.S."/>
        </authorList>
    </citation>
    <scope>NUCLEOTIDE SEQUENCE</scope>
</reference>
<dbReference type="Pfam" id="PF00202">
    <property type="entry name" value="Aminotran_3"/>
    <property type="match status" value="1"/>
</dbReference>
<dbReference type="InterPro" id="IPR049704">
    <property type="entry name" value="Aminotrans_3_PPA_site"/>
</dbReference>
<keyword evidence="2 3" id="KW-0663">Pyridoxal phosphate</keyword>
<comment type="similarity">
    <text evidence="1 3">Belongs to the class-III pyridoxal-phosphate-dependent aminotransferase family.</text>
</comment>
<accession>T1EEN0</accession>
<dbReference type="CTD" id="20195032"/>
<dbReference type="eggNOG" id="KOG1403">
    <property type="taxonomic scope" value="Eukaryota"/>
</dbReference>
<dbReference type="EMBL" id="KB095812">
    <property type="protein sequence ID" value="ESO11579.1"/>
    <property type="molecule type" value="Genomic_DNA"/>
</dbReference>
<evidence type="ECO:0000256" key="2">
    <source>
        <dbReference type="ARBA" id="ARBA00022898"/>
    </source>
</evidence>
<dbReference type="InParanoid" id="T1EEN0"/>
<dbReference type="EMBL" id="AMQM01002470">
    <property type="status" value="NOT_ANNOTATED_CDS"/>
    <property type="molecule type" value="Genomic_DNA"/>
</dbReference>
<dbReference type="InterPro" id="IPR015422">
    <property type="entry name" value="PyrdxlP-dep_Trfase_small"/>
</dbReference>
<keyword evidence="6" id="KW-1185">Reference proteome</keyword>
<dbReference type="PROSITE" id="PS00600">
    <property type="entry name" value="AA_TRANSFER_CLASS_3"/>
    <property type="match status" value="1"/>
</dbReference>
<dbReference type="PANTHER" id="PTHR45688">
    <property type="match status" value="1"/>
</dbReference>
<dbReference type="GeneID" id="20195032"/>
<evidence type="ECO:0000313" key="5">
    <source>
        <dbReference type="EnsemblMetazoa" id="HelroP108850"/>
    </source>
</evidence>
<name>T1EEN0_HELRO</name>
<dbReference type="KEGG" id="hro:HELRODRAFT_108850"/>
<dbReference type="AlphaFoldDB" id="T1EEN0"/>
<dbReference type="OrthoDB" id="10261433at2759"/>
<proteinExistence type="inferred from homology"/>
<dbReference type="InterPro" id="IPR005814">
    <property type="entry name" value="Aminotrans_3"/>
</dbReference>
<reference evidence="4 6" key="2">
    <citation type="journal article" date="2013" name="Nature">
        <title>Insights into bilaterian evolution from three spiralian genomes.</title>
        <authorList>
            <person name="Simakov O."/>
            <person name="Marletaz F."/>
            <person name="Cho S.J."/>
            <person name="Edsinger-Gonzales E."/>
            <person name="Havlak P."/>
            <person name="Hellsten U."/>
            <person name="Kuo D.H."/>
            <person name="Larsson T."/>
            <person name="Lv J."/>
            <person name="Arendt D."/>
            <person name="Savage R."/>
            <person name="Osoegawa K."/>
            <person name="de Jong P."/>
            <person name="Grimwood J."/>
            <person name="Chapman J.A."/>
            <person name="Shapiro H."/>
            <person name="Aerts A."/>
            <person name="Otillar R.P."/>
            <person name="Terry A.Y."/>
            <person name="Boore J.L."/>
            <person name="Grigoriev I.V."/>
            <person name="Lindberg D.R."/>
            <person name="Seaver E.C."/>
            <person name="Weisblat D.A."/>
            <person name="Putnam N.H."/>
            <person name="Rokhsar D.S."/>
        </authorList>
    </citation>
    <scope>NUCLEOTIDE SEQUENCE</scope>
</reference>
<protein>
    <submittedName>
        <fullName evidence="4 5">Uncharacterized protein</fullName>
    </submittedName>
</protein>